<dbReference type="Pfam" id="PF22752">
    <property type="entry name" value="DUF488-N3i"/>
    <property type="match status" value="1"/>
</dbReference>
<comment type="caution">
    <text evidence="1">The sequence shown here is derived from an EMBL/GenBank/DDBJ whole genome shotgun (WGS) entry which is preliminary data.</text>
</comment>
<dbReference type="RefSeq" id="WP_345394261.1">
    <property type="nucleotide sequence ID" value="NZ_BAABLA010000021.1"/>
</dbReference>
<evidence type="ECO:0000313" key="2">
    <source>
        <dbReference type="Proteomes" id="UP001596337"/>
    </source>
</evidence>
<evidence type="ECO:0000313" key="1">
    <source>
        <dbReference type="EMBL" id="MFC6870095.1"/>
    </source>
</evidence>
<organism evidence="1 2">
    <name type="scientific">Haloechinothrix salitolerans</name>
    <dbReference type="NCBI Taxonomy" id="926830"/>
    <lineage>
        <taxon>Bacteria</taxon>
        <taxon>Bacillati</taxon>
        <taxon>Actinomycetota</taxon>
        <taxon>Actinomycetes</taxon>
        <taxon>Pseudonocardiales</taxon>
        <taxon>Pseudonocardiaceae</taxon>
        <taxon>Haloechinothrix</taxon>
    </lineage>
</organism>
<protein>
    <submittedName>
        <fullName evidence="1">DUF488 domain-containing protein</fullName>
    </submittedName>
</protein>
<dbReference type="InterPro" id="IPR052552">
    <property type="entry name" value="YeaO-like"/>
</dbReference>
<gene>
    <name evidence="1" type="ORF">ACFQGD_23410</name>
</gene>
<name>A0ABW2C6G1_9PSEU</name>
<dbReference type="EMBL" id="JBHSXX010000001">
    <property type="protein sequence ID" value="MFC6870095.1"/>
    <property type="molecule type" value="Genomic_DNA"/>
</dbReference>
<sequence>MTVRIRRVYDEPGADDGARVLIDGMWPRGVRKDVLDYTEWLRDIAPSKDLRSWFGHRPERFAEFRQRYLTELEFGERAEALRRLRDYARDDLTLLTATKDVDHSHAAVLAELLRG</sequence>
<dbReference type="Proteomes" id="UP001596337">
    <property type="component" value="Unassembled WGS sequence"/>
</dbReference>
<dbReference type="PANTHER" id="PTHR36849">
    <property type="entry name" value="CYTOPLASMIC PROTEIN-RELATED"/>
    <property type="match status" value="1"/>
</dbReference>
<proteinExistence type="predicted"/>
<keyword evidence="2" id="KW-1185">Reference proteome</keyword>
<reference evidence="2" key="1">
    <citation type="journal article" date="2019" name="Int. J. Syst. Evol. Microbiol.">
        <title>The Global Catalogue of Microorganisms (GCM) 10K type strain sequencing project: providing services to taxonomists for standard genome sequencing and annotation.</title>
        <authorList>
            <consortium name="The Broad Institute Genomics Platform"/>
            <consortium name="The Broad Institute Genome Sequencing Center for Infectious Disease"/>
            <person name="Wu L."/>
            <person name="Ma J."/>
        </authorList>
    </citation>
    <scope>NUCLEOTIDE SEQUENCE [LARGE SCALE GENOMIC DNA]</scope>
    <source>
        <strain evidence="2">KCTC 32255</strain>
    </source>
</reference>
<accession>A0ABW2C6G1</accession>
<dbReference type="PANTHER" id="PTHR36849:SF1">
    <property type="entry name" value="CYTOPLASMIC PROTEIN"/>
    <property type="match status" value="1"/>
</dbReference>